<dbReference type="OrthoDB" id="1424968at2759"/>
<evidence type="ECO:0000256" key="3">
    <source>
        <dbReference type="ARBA" id="ARBA00023163"/>
    </source>
</evidence>
<evidence type="ECO:0000256" key="4">
    <source>
        <dbReference type="ARBA" id="ARBA00023242"/>
    </source>
</evidence>
<feature type="domain" description="NAC" evidence="5">
    <location>
        <begin position="28"/>
        <end position="178"/>
    </location>
</feature>
<protein>
    <recommendedName>
        <fullName evidence="5">NAC domain-containing protein</fullName>
    </recommendedName>
</protein>
<dbReference type="Pfam" id="PF02365">
    <property type="entry name" value="NAM"/>
    <property type="match status" value="1"/>
</dbReference>
<dbReference type="Gene3D" id="2.170.150.80">
    <property type="entry name" value="NAC domain"/>
    <property type="match status" value="1"/>
</dbReference>
<dbReference type="Proteomes" id="UP000501690">
    <property type="component" value="Linkage Group LG5"/>
</dbReference>
<dbReference type="GO" id="GO:0006355">
    <property type="term" value="P:regulation of DNA-templated transcription"/>
    <property type="evidence" value="ECO:0007669"/>
    <property type="project" value="InterPro"/>
</dbReference>
<evidence type="ECO:0000259" key="5">
    <source>
        <dbReference type="PROSITE" id="PS51005"/>
    </source>
</evidence>
<evidence type="ECO:0000256" key="1">
    <source>
        <dbReference type="ARBA" id="ARBA00023015"/>
    </source>
</evidence>
<dbReference type="InterPro" id="IPR036093">
    <property type="entry name" value="NAC_dom_sf"/>
</dbReference>
<dbReference type="GO" id="GO:0000976">
    <property type="term" value="F:transcription cis-regulatory region binding"/>
    <property type="evidence" value="ECO:0007669"/>
    <property type="project" value="UniProtKB-ARBA"/>
</dbReference>
<name>A0A4D6LUA1_VIGUN</name>
<keyword evidence="8" id="KW-1185">Reference proteome</keyword>
<dbReference type="EMBL" id="CP039349">
    <property type="protein sequence ID" value="QCD92619.1"/>
    <property type="molecule type" value="Genomic_DNA"/>
</dbReference>
<dbReference type="Gramene" id="Vigun04g054200.1.v1.2">
    <property type="protein sequence ID" value="Vigun04g054200.1.v1.2"/>
    <property type="gene ID" value="Vigun04g054200.v1.2"/>
</dbReference>
<dbReference type="AlphaFoldDB" id="A0A4D6LUA1"/>
<sequence>MDAMEKYYSQRETMAVAVAVAEEEAFDLPPGFRFHPTDEELITHYLSQKVLDNCFCSRAIGEADLNKCEPWDLPCMAKMGEKEWYFFSVRDRKYPTGQRTNRATGAGYWKATGKDKEIYKAKTLIGMKKTLVFYKGRAPSGEKTNWVMHEYRLEDDHSMHNPHKKAMNDWAICRIFEKTNCGKKMQISGLVRFGSFGKDMPSLMDSSPFNSSEAKAVLGESSSHDENMVESLETLMMASSSSYSSNPFDVSPASWGVPHQSHCSNHFMDEEQSMVGMVMENHGSRTHKDFDADMSSLMYNDEMFHRSLGNQEYSSPSLGHVYTSGLWGF</sequence>
<dbReference type="FunFam" id="2.170.150.80:FF:000006">
    <property type="entry name" value="NAC domain-containing protein 100-like"/>
    <property type="match status" value="1"/>
</dbReference>
<keyword evidence="1" id="KW-0805">Transcription regulation</keyword>
<dbReference type="PROSITE" id="PS51005">
    <property type="entry name" value="NAC"/>
    <property type="match status" value="1"/>
</dbReference>
<keyword evidence="3" id="KW-0804">Transcription</keyword>
<keyword evidence="4" id="KW-0539">Nucleus</keyword>
<reference evidence="7 8" key="1">
    <citation type="submission" date="2019-04" db="EMBL/GenBank/DDBJ databases">
        <title>An improved genome assembly and genetic linkage map for asparagus bean, Vigna unguiculata ssp. sesquipedialis.</title>
        <authorList>
            <person name="Xia Q."/>
            <person name="Zhang R."/>
            <person name="Dong Y."/>
        </authorList>
    </citation>
    <scope>NUCLEOTIDE SEQUENCE [LARGE SCALE GENOMIC DNA]</scope>
    <source>
        <tissue evidence="7">Leaf</tissue>
    </source>
</reference>
<evidence type="ECO:0000313" key="7">
    <source>
        <dbReference type="EMBL" id="QCD92619.1"/>
    </source>
</evidence>
<dbReference type="EMBL" id="CP039349">
    <property type="protein sequence ID" value="QCD92618.1"/>
    <property type="molecule type" value="Genomic_DNA"/>
</dbReference>
<evidence type="ECO:0000313" key="8">
    <source>
        <dbReference type="Proteomes" id="UP000501690"/>
    </source>
</evidence>
<proteinExistence type="predicted"/>
<evidence type="ECO:0000313" key="6">
    <source>
        <dbReference type="EMBL" id="QCD92618.1"/>
    </source>
</evidence>
<dbReference type="PANTHER" id="PTHR31744:SF219">
    <property type="entry name" value="NAC DOMAIN-CONTAINING PROTEIN 4"/>
    <property type="match status" value="1"/>
</dbReference>
<gene>
    <name evidence="6" type="ORF">DEO72_LG5g685</name>
    <name evidence="7" type="ORF">DEO72_LG5g686</name>
</gene>
<dbReference type="InterPro" id="IPR003441">
    <property type="entry name" value="NAC-dom"/>
</dbReference>
<organism evidence="7 8">
    <name type="scientific">Vigna unguiculata</name>
    <name type="common">Cowpea</name>
    <dbReference type="NCBI Taxonomy" id="3917"/>
    <lineage>
        <taxon>Eukaryota</taxon>
        <taxon>Viridiplantae</taxon>
        <taxon>Streptophyta</taxon>
        <taxon>Embryophyta</taxon>
        <taxon>Tracheophyta</taxon>
        <taxon>Spermatophyta</taxon>
        <taxon>Magnoliopsida</taxon>
        <taxon>eudicotyledons</taxon>
        <taxon>Gunneridae</taxon>
        <taxon>Pentapetalae</taxon>
        <taxon>rosids</taxon>
        <taxon>fabids</taxon>
        <taxon>Fabales</taxon>
        <taxon>Fabaceae</taxon>
        <taxon>Papilionoideae</taxon>
        <taxon>50 kb inversion clade</taxon>
        <taxon>NPAAA clade</taxon>
        <taxon>indigoferoid/millettioid clade</taxon>
        <taxon>Phaseoleae</taxon>
        <taxon>Vigna</taxon>
    </lineage>
</organism>
<dbReference type="SUPFAM" id="SSF101941">
    <property type="entry name" value="NAC domain"/>
    <property type="match status" value="1"/>
</dbReference>
<dbReference type="PANTHER" id="PTHR31744">
    <property type="entry name" value="PROTEIN CUP-SHAPED COTYLEDON 2-RELATED"/>
    <property type="match status" value="1"/>
</dbReference>
<accession>A0A4D6LUA1</accession>
<evidence type="ECO:0000256" key="2">
    <source>
        <dbReference type="ARBA" id="ARBA00023125"/>
    </source>
</evidence>
<keyword evidence="2" id="KW-0238">DNA-binding</keyword>